<feature type="compositionally biased region" description="Pro residues" evidence="1">
    <location>
        <begin position="139"/>
        <end position="148"/>
    </location>
</feature>
<organism evidence="3 4">
    <name type="scientific">Amanita muscaria (strain Koide BX008)</name>
    <dbReference type="NCBI Taxonomy" id="946122"/>
    <lineage>
        <taxon>Eukaryota</taxon>
        <taxon>Fungi</taxon>
        <taxon>Dikarya</taxon>
        <taxon>Basidiomycota</taxon>
        <taxon>Agaricomycotina</taxon>
        <taxon>Agaricomycetes</taxon>
        <taxon>Agaricomycetidae</taxon>
        <taxon>Agaricales</taxon>
        <taxon>Pluteineae</taxon>
        <taxon>Amanitaceae</taxon>
        <taxon>Amanita</taxon>
    </lineage>
</organism>
<dbReference type="HOGENOM" id="CLU_1371871_0_0_1"/>
<dbReference type="EMBL" id="KN818266">
    <property type="protein sequence ID" value="KIL62821.1"/>
    <property type="molecule type" value="Genomic_DNA"/>
</dbReference>
<feature type="region of interest" description="Disordered" evidence="1">
    <location>
        <begin position="31"/>
        <end position="202"/>
    </location>
</feature>
<feature type="compositionally biased region" description="Pro residues" evidence="1">
    <location>
        <begin position="114"/>
        <end position="129"/>
    </location>
</feature>
<protein>
    <submittedName>
        <fullName evidence="3">Uncharacterized protein</fullName>
    </submittedName>
</protein>
<feature type="compositionally biased region" description="Low complexity" evidence="1">
    <location>
        <begin position="171"/>
        <end position="182"/>
    </location>
</feature>
<keyword evidence="2" id="KW-0732">Signal</keyword>
<gene>
    <name evidence="3" type="ORF">M378DRAFT_12604</name>
</gene>
<dbReference type="Proteomes" id="UP000054549">
    <property type="component" value="Unassembled WGS sequence"/>
</dbReference>
<reference evidence="3 4" key="1">
    <citation type="submission" date="2014-04" db="EMBL/GenBank/DDBJ databases">
        <title>Evolutionary Origins and Diversification of the Mycorrhizal Mutualists.</title>
        <authorList>
            <consortium name="DOE Joint Genome Institute"/>
            <consortium name="Mycorrhizal Genomics Consortium"/>
            <person name="Kohler A."/>
            <person name="Kuo A."/>
            <person name="Nagy L.G."/>
            <person name="Floudas D."/>
            <person name="Copeland A."/>
            <person name="Barry K.W."/>
            <person name="Cichocki N."/>
            <person name="Veneault-Fourrey C."/>
            <person name="LaButti K."/>
            <person name="Lindquist E.A."/>
            <person name="Lipzen A."/>
            <person name="Lundell T."/>
            <person name="Morin E."/>
            <person name="Murat C."/>
            <person name="Riley R."/>
            <person name="Ohm R."/>
            <person name="Sun H."/>
            <person name="Tunlid A."/>
            <person name="Henrissat B."/>
            <person name="Grigoriev I.V."/>
            <person name="Hibbett D.S."/>
            <person name="Martin F."/>
        </authorList>
    </citation>
    <scope>NUCLEOTIDE SEQUENCE [LARGE SCALE GENOMIC DNA]</scope>
    <source>
        <strain evidence="3 4">Koide BX008</strain>
    </source>
</reference>
<evidence type="ECO:0000256" key="1">
    <source>
        <dbReference type="SAM" id="MobiDB-lite"/>
    </source>
</evidence>
<proteinExistence type="predicted"/>
<feature type="chain" id="PRO_5002158368" evidence="2">
    <location>
        <begin position="26"/>
        <end position="202"/>
    </location>
</feature>
<sequence length="202" mass="22948">MRLSTIIVSSAALLAGLSAAFPVEGESISGIEARDYDEEPVPNDPSHPYRPSSHNHESSHHPRSFYEQSHSDLSRRRDPPLPPGFPYVGQQGQLANHLEAWDVRRTYDHQGRNSPPPRPPTPRPSPPRSPHLSRRRDPPLQPGFPYPNDPGAYNRNLDAWDNRRQYDNQGHSRSNSRSNSPRPHTPPPSTPPHYRRAFYDLD</sequence>
<dbReference type="InParanoid" id="A0A0C2X108"/>
<evidence type="ECO:0000313" key="4">
    <source>
        <dbReference type="Proteomes" id="UP000054549"/>
    </source>
</evidence>
<evidence type="ECO:0000256" key="2">
    <source>
        <dbReference type="SAM" id="SignalP"/>
    </source>
</evidence>
<feature type="signal peptide" evidence="2">
    <location>
        <begin position="1"/>
        <end position="25"/>
    </location>
</feature>
<name>A0A0C2X108_AMAMK</name>
<keyword evidence="4" id="KW-1185">Reference proteome</keyword>
<evidence type="ECO:0000313" key="3">
    <source>
        <dbReference type="EMBL" id="KIL62821.1"/>
    </source>
</evidence>
<dbReference type="AlphaFoldDB" id="A0A0C2X108"/>
<feature type="compositionally biased region" description="Basic and acidic residues" evidence="1">
    <location>
        <begin position="69"/>
        <end position="79"/>
    </location>
</feature>
<feature type="compositionally biased region" description="Basic and acidic residues" evidence="1">
    <location>
        <begin position="99"/>
        <end position="111"/>
    </location>
</feature>
<accession>A0A0C2X108</accession>